<dbReference type="NCBIfam" id="NF009435">
    <property type="entry name" value="PRK12794.1"/>
    <property type="match status" value="1"/>
</dbReference>
<dbReference type="EMBL" id="FLYE01000009">
    <property type="protein sequence ID" value="SCA56056.1"/>
    <property type="molecule type" value="Genomic_DNA"/>
</dbReference>
<proteinExistence type="predicted"/>
<accession>A0A1C3RFI1</accession>
<keyword evidence="1" id="KW-0966">Cell projection</keyword>
<dbReference type="Proteomes" id="UP000231658">
    <property type="component" value="Unassembled WGS sequence"/>
</dbReference>
<keyword evidence="2" id="KW-1185">Reference proteome</keyword>
<keyword evidence="1" id="KW-0282">Flagellum</keyword>
<dbReference type="InterPro" id="IPR010845">
    <property type="entry name" value="FlaF"/>
</dbReference>
<protein>
    <submittedName>
        <fullName evidence="1">Flagellar FlaF family protein</fullName>
    </submittedName>
</protein>
<dbReference type="GO" id="GO:0044781">
    <property type="term" value="P:bacterial-type flagellum organization"/>
    <property type="evidence" value="ECO:0007669"/>
    <property type="project" value="InterPro"/>
</dbReference>
<dbReference type="Pfam" id="PF07309">
    <property type="entry name" value="FlaF"/>
    <property type="match status" value="1"/>
</dbReference>
<keyword evidence="1" id="KW-0969">Cilium</keyword>
<dbReference type="AlphaFoldDB" id="A0A1C3RFI1"/>
<name>A0A1C3RFI1_9PROT</name>
<organism evidence="1 2">
    <name type="scientific">Candidatus Terasakiella magnetica</name>
    <dbReference type="NCBI Taxonomy" id="1867952"/>
    <lineage>
        <taxon>Bacteria</taxon>
        <taxon>Pseudomonadati</taxon>
        <taxon>Pseudomonadota</taxon>
        <taxon>Alphaproteobacteria</taxon>
        <taxon>Rhodospirillales</taxon>
        <taxon>Terasakiellaceae</taxon>
        <taxon>Terasakiella</taxon>
    </lineage>
</organism>
<dbReference type="STRING" id="1867952.MTBPR1_170002"/>
<sequence length="120" mass="13527">MKSAYEAYGISHKNSLKGRTLEAESFMKAVTLLKRAEDFPQNKRLLAQALEYTRKLWTIVQADLKSPDNQLDDKLKAKLLSLSLYVDKTCLEVIKKPHPHALQGLIDVNQNVARGLFSTG</sequence>
<dbReference type="OrthoDB" id="8563081at2"/>
<dbReference type="RefSeq" id="WP_069186744.1">
    <property type="nucleotide sequence ID" value="NZ_FLYE01000009.1"/>
</dbReference>
<evidence type="ECO:0000313" key="1">
    <source>
        <dbReference type="EMBL" id="SCA56056.1"/>
    </source>
</evidence>
<gene>
    <name evidence="1" type="ORF">MTBPR1_170002</name>
</gene>
<reference evidence="1 2" key="1">
    <citation type="submission" date="2016-07" db="EMBL/GenBank/DDBJ databases">
        <authorList>
            <person name="Lefevre C.T."/>
        </authorList>
    </citation>
    <scope>NUCLEOTIDE SEQUENCE [LARGE SCALE GENOMIC DNA]</scope>
    <source>
        <strain evidence="1">PR1</strain>
    </source>
</reference>
<evidence type="ECO:0000313" key="2">
    <source>
        <dbReference type="Proteomes" id="UP000231658"/>
    </source>
</evidence>